<feature type="compositionally biased region" description="Pro residues" evidence="1">
    <location>
        <begin position="91"/>
        <end position="101"/>
    </location>
</feature>
<organism evidence="2">
    <name type="scientific">freshwater metagenome</name>
    <dbReference type="NCBI Taxonomy" id="449393"/>
    <lineage>
        <taxon>unclassified sequences</taxon>
        <taxon>metagenomes</taxon>
        <taxon>ecological metagenomes</taxon>
    </lineage>
</organism>
<sequence>MSTSTAHLWIESPLERKAGSGFLGSVGRLFDSHPPLALRIAKLREYEGLNPDERGPTDAGPRLMGNNPQFRSTPTPPPPPPPPGAFGLPLSPAPPPPPPRP</sequence>
<evidence type="ECO:0000256" key="1">
    <source>
        <dbReference type="SAM" id="MobiDB-lite"/>
    </source>
</evidence>
<feature type="region of interest" description="Disordered" evidence="1">
    <location>
        <begin position="44"/>
        <end position="101"/>
    </location>
</feature>
<reference evidence="2" key="1">
    <citation type="submission" date="2020-05" db="EMBL/GenBank/DDBJ databases">
        <authorList>
            <person name="Chiriac C."/>
            <person name="Salcher M."/>
            <person name="Ghai R."/>
            <person name="Kavagutti S V."/>
        </authorList>
    </citation>
    <scope>NUCLEOTIDE SEQUENCE</scope>
</reference>
<name>A0A6J7UW75_9ZZZZ</name>
<feature type="compositionally biased region" description="Pro residues" evidence="1">
    <location>
        <begin position="74"/>
        <end position="84"/>
    </location>
</feature>
<evidence type="ECO:0000313" key="2">
    <source>
        <dbReference type="EMBL" id="CAB5068748.1"/>
    </source>
</evidence>
<feature type="compositionally biased region" description="Basic and acidic residues" evidence="1">
    <location>
        <begin position="44"/>
        <end position="56"/>
    </location>
</feature>
<protein>
    <submittedName>
        <fullName evidence="2">Unannotated protein</fullName>
    </submittedName>
</protein>
<dbReference type="AlphaFoldDB" id="A0A6J7UW75"/>
<proteinExistence type="predicted"/>
<accession>A0A6J7UW75</accession>
<dbReference type="EMBL" id="CAFBQP010000159">
    <property type="protein sequence ID" value="CAB5068748.1"/>
    <property type="molecule type" value="Genomic_DNA"/>
</dbReference>
<gene>
    <name evidence="2" type="ORF">UFOPK4306_02508</name>
</gene>